<reference evidence="11 12" key="1">
    <citation type="submission" date="2016-04" db="EMBL/GenBank/DDBJ databases">
        <title>Draft genome sequence of freshwater magnetotactic bacteria Magnetospirillum marisnigri SP-1 and Magnetospirillum moscoviense BB-1.</title>
        <authorList>
            <person name="Koziaeva V."/>
            <person name="Dziuba M.V."/>
            <person name="Ivanov T.M."/>
            <person name="Kuznetsov B."/>
            <person name="Grouzdev D.S."/>
        </authorList>
    </citation>
    <scope>NUCLEOTIDE SEQUENCE [LARGE SCALE GENOMIC DNA]</scope>
    <source>
        <strain evidence="11 12">SP-1</strain>
    </source>
</reference>
<dbReference type="CDD" id="cd13648">
    <property type="entry name" value="PBP2_PBGD_1"/>
    <property type="match status" value="1"/>
</dbReference>
<dbReference type="InterPro" id="IPR022419">
    <property type="entry name" value="Porphobilin_deaminase_cofac_BS"/>
</dbReference>
<feature type="domain" description="Porphobilinogen deaminase N-terminal" evidence="9">
    <location>
        <begin position="8"/>
        <end position="217"/>
    </location>
</feature>
<comment type="function">
    <text evidence="1 8">Tetrapolymerization of the monopyrrole PBG into the hydroxymethylbilane pre-uroporphyrinogen in several discrete steps.</text>
</comment>
<feature type="domain" description="Porphobilinogen deaminase C-terminal" evidence="10">
    <location>
        <begin position="233"/>
        <end position="301"/>
    </location>
</feature>
<proteinExistence type="inferred from homology"/>
<dbReference type="UniPathway" id="UPA00251">
    <property type="reaction ID" value="UER00319"/>
</dbReference>
<evidence type="ECO:0000256" key="3">
    <source>
        <dbReference type="ARBA" id="ARBA00005638"/>
    </source>
</evidence>
<gene>
    <name evidence="8" type="primary">hemC</name>
    <name evidence="11" type="ORF">A6A04_03045</name>
</gene>
<dbReference type="SUPFAM" id="SSF53850">
    <property type="entry name" value="Periplasmic binding protein-like II"/>
    <property type="match status" value="1"/>
</dbReference>
<dbReference type="Pfam" id="PF01379">
    <property type="entry name" value="Porphobil_deam"/>
    <property type="match status" value="1"/>
</dbReference>
<dbReference type="PRINTS" id="PR00151">
    <property type="entry name" value="PORPHBDMNASE"/>
</dbReference>
<dbReference type="PANTHER" id="PTHR11557">
    <property type="entry name" value="PORPHOBILINOGEN DEAMINASE"/>
    <property type="match status" value="1"/>
</dbReference>
<dbReference type="HAMAP" id="MF_00260">
    <property type="entry name" value="Porphobil_deam"/>
    <property type="match status" value="1"/>
</dbReference>
<keyword evidence="12" id="KW-1185">Reference proteome</keyword>
<comment type="miscellaneous">
    <text evidence="8">The porphobilinogen subunits are added to the dipyrromethane group.</text>
</comment>
<dbReference type="EC" id="2.5.1.61" evidence="8"/>
<dbReference type="Proteomes" id="UP000078428">
    <property type="component" value="Unassembled WGS sequence"/>
</dbReference>
<organism evidence="11 12">
    <name type="scientific">Paramagnetospirillum marisnigri</name>
    <dbReference type="NCBI Taxonomy" id="1285242"/>
    <lineage>
        <taxon>Bacteria</taxon>
        <taxon>Pseudomonadati</taxon>
        <taxon>Pseudomonadota</taxon>
        <taxon>Alphaproteobacteria</taxon>
        <taxon>Rhodospirillales</taxon>
        <taxon>Magnetospirillaceae</taxon>
        <taxon>Paramagnetospirillum</taxon>
    </lineage>
</organism>
<accession>A0A178MK43</accession>
<comment type="subunit">
    <text evidence="4 8">Monomer.</text>
</comment>
<dbReference type="InterPro" id="IPR000860">
    <property type="entry name" value="HemC"/>
</dbReference>
<comment type="caution">
    <text evidence="11">The sequence shown here is derived from an EMBL/GenBank/DDBJ whole genome shotgun (WGS) entry which is preliminary data.</text>
</comment>
<keyword evidence="5 8" id="KW-0808">Transferase</keyword>
<dbReference type="GO" id="GO:0006782">
    <property type="term" value="P:protoporphyrinogen IX biosynthetic process"/>
    <property type="evidence" value="ECO:0007669"/>
    <property type="project" value="UniProtKB-UniRule"/>
</dbReference>
<evidence type="ECO:0000313" key="11">
    <source>
        <dbReference type="EMBL" id="OAN49112.1"/>
    </source>
</evidence>
<name>A0A178MK43_9PROT</name>
<dbReference type="PANTHER" id="PTHR11557:SF0">
    <property type="entry name" value="PORPHOBILINOGEN DEAMINASE"/>
    <property type="match status" value="1"/>
</dbReference>
<dbReference type="PIRSF" id="PIRSF001438">
    <property type="entry name" value="4pyrrol_synth_OHMeBilane_synth"/>
    <property type="match status" value="1"/>
</dbReference>
<dbReference type="PROSITE" id="PS00533">
    <property type="entry name" value="PORPHOBILINOGEN_DEAM"/>
    <property type="match status" value="1"/>
</dbReference>
<evidence type="ECO:0000256" key="2">
    <source>
        <dbReference type="ARBA" id="ARBA00004735"/>
    </source>
</evidence>
<dbReference type="SUPFAM" id="SSF54782">
    <property type="entry name" value="Porphobilinogen deaminase (hydroxymethylbilane synthase), C-terminal domain"/>
    <property type="match status" value="1"/>
</dbReference>
<dbReference type="Gene3D" id="3.30.160.40">
    <property type="entry name" value="Porphobilinogen deaminase, C-terminal domain"/>
    <property type="match status" value="1"/>
</dbReference>
<evidence type="ECO:0000256" key="8">
    <source>
        <dbReference type="HAMAP-Rule" id="MF_00260"/>
    </source>
</evidence>
<dbReference type="InterPro" id="IPR036803">
    <property type="entry name" value="Porphobilinogen_deaminase_C_sf"/>
</dbReference>
<dbReference type="InterPro" id="IPR022417">
    <property type="entry name" value="Porphobilin_deaminase_N"/>
</dbReference>
<comment type="pathway">
    <text evidence="2">Porphyrin-containing compound metabolism; protoporphyrin-IX biosynthesis; coproporphyrinogen-III from 5-aminolevulinate: step 2/4.</text>
</comment>
<keyword evidence="6 8" id="KW-0627">Porphyrin biosynthesis</keyword>
<evidence type="ECO:0000256" key="1">
    <source>
        <dbReference type="ARBA" id="ARBA00002869"/>
    </source>
</evidence>
<dbReference type="AlphaFoldDB" id="A0A178MK43"/>
<dbReference type="NCBIfam" id="TIGR00212">
    <property type="entry name" value="hemC"/>
    <property type="match status" value="1"/>
</dbReference>
<evidence type="ECO:0000259" key="9">
    <source>
        <dbReference type="Pfam" id="PF01379"/>
    </source>
</evidence>
<protein>
    <recommendedName>
        <fullName evidence="8">Porphobilinogen deaminase</fullName>
        <shortName evidence="8">PBG</shortName>
        <ecNumber evidence="8">2.5.1.61</ecNumber>
    </recommendedName>
    <alternativeName>
        <fullName evidence="8">Hydroxymethylbilane synthase</fullName>
        <shortName evidence="8">HMBS</shortName>
    </alternativeName>
    <alternativeName>
        <fullName evidence="8">Pre-uroporphyrinogen synthase</fullName>
    </alternativeName>
</protein>
<dbReference type="FunFam" id="3.40.190.10:FF:000101">
    <property type="entry name" value="Porphobilinogen deaminase, chloroplastic"/>
    <property type="match status" value="1"/>
</dbReference>
<evidence type="ECO:0000256" key="6">
    <source>
        <dbReference type="ARBA" id="ARBA00023244"/>
    </source>
</evidence>
<evidence type="ECO:0000256" key="5">
    <source>
        <dbReference type="ARBA" id="ARBA00022679"/>
    </source>
</evidence>
<evidence type="ECO:0000259" key="10">
    <source>
        <dbReference type="Pfam" id="PF03900"/>
    </source>
</evidence>
<dbReference type="OrthoDB" id="9810298at2"/>
<dbReference type="EMBL" id="LWQT01000066">
    <property type="protein sequence ID" value="OAN49112.1"/>
    <property type="molecule type" value="Genomic_DNA"/>
</dbReference>
<dbReference type="Gene3D" id="3.40.190.10">
    <property type="entry name" value="Periplasmic binding protein-like II"/>
    <property type="match status" value="2"/>
</dbReference>
<dbReference type="Pfam" id="PF03900">
    <property type="entry name" value="Porphobil_deamC"/>
    <property type="match status" value="1"/>
</dbReference>
<comment type="catalytic activity">
    <reaction evidence="7 8">
        <text>4 porphobilinogen + H2O = hydroxymethylbilane + 4 NH4(+)</text>
        <dbReference type="Rhea" id="RHEA:13185"/>
        <dbReference type="ChEBI" id="CHEBI:15377"/>
        <dbReference type="ChEBI" id="CHEBI:28938"/>
        <dbReference type="ChEBI" id="CHEBI:57845"/>
        <dbReference type="ChEBI" id="CHEBI:58126"/>
        <dbReference type="EC" id="2.5.1.61"/>
    </reaction>
</comment>
<evidence type="ECO:0000313" key="12">
    <source>
        <dbReference type="Proteomes" id="UP000078428"/>
    </source>
</evidence>
<evidence type="ECO:0000256" key="7">
    <source>
        <dbReference type="ARBA" id="ARBA00048169"/>
    </source>
</evidence>
<comment type="cofactor">
    <cofactor evidence="8">
        <name>dipyrromethane</name>
        <dbReference type="ChEBI" id="CHEBI:60342"/>
    </cofactor>
    <text evidence="8">Binds 1 dipyrromethane group covalently.</text>
</comment>
<sequence>MTAKHPILRIGTRGSPLALAQTHETRDRLAAAWPELAAAGAIEIEVIKTTGDLVQDRPLAEIGGKGLFTKELDEAMLSGRIHLAVHSMKDVPTLLPDGIDLPCILPREDVRDAFISLKAKSLADLPEGAVIGSASLRRAAQILNRRPDLKLVNFRGNVQTRLRKLEEGVVDATLLAMAGLRRLGLAHHVTSALDTSDMLPAVAQGAIGITCRSDDAASLRYLAALNCLDSQVRVSAERAFLARLDGSCRTPIAALAELEGDSLSFRGLIISPDGATVHQTARSGLRAEAEALGRDAAEELAAKAGPGFFDVLKT</sequence>
<dbReference type="GO" id="GO:0005737">
    <property type="term" value="C:cytoplasm"/>
    <property type="evidence" value="ECO:0007669"/>
    <property type="project" value="UniProtKB-UniRule"/>
</dbReference>
<dbReference type="InterPro" id="IPR022418">
    <property type="entry name" value="Porphobilinogen_deaminase_C"/>
</dbReference>
<dbReference type="STRING" id="1285242.A6A04_03045"/>
<comment type="similarity">
    <text evidence="3 8">Belongs to the HMBS family.</text>
</comment>
<evidence type="ECO:0000256" key="4">
    <source>
        <dbReference type="ARBA" id="ARBA00011245"/>
    </source>
</evidence>
<dbReference type="RefSeq" id="WP_068493424.1">
    <property type="nucleotide sequence ID" value="NZ_LWQT01000066.1"/>
</dbReference>
<dbReference type="GO" id="GO:0004418">
    <property type="term" value="F:hydroxymethylbilane synthase activity"/>
    <property type="evidence" value="ECO:0007669"/>
    <property type="project" value="UniProtKB-UniRule"/>
</dbReference>
<feature type="modified residue" description="S-(dipyrrolylmethanemethyl)cysteine" evidence="8">
    <location>
        <position position="248"/>
    </location>
</feature>
<dbReference type="FunFam" id="3.40.190.10:FF:000004">
    <property type="entry name" value="Porphobilinogen deaminase"/>
    <property type="match status" value="1"/>
</dbReference>